<sequence>MITSQLIRMVVPMVLAAFGLSHAAKASDYYDGNVFVTSAAQAPNGGFWIQVNDTVNGGRTIVSGGAPVFESVNAPGTLVAIPGKNGYWVITKKGDIHARGEAPLLCEGHLSKCSNFPSNPGANSYVTHAAATPDGGGFWALGDHGQVWTAGTAVPYGDERSDTSTVGTAITPTPSGKGYYILMSDGGVHARGDAEFFGSTGGHFHREYNGLVLSRTAGGAVNGYWMLEQDGGVHAYGDAAFLGSTGGKASRVTSLFQVDGGIRYGWVTYDGKIGLSDSYRRGPVTTSDYDLSPVWTLNGGVDKPGTELHTATLGSSRVESWIFWPIRWNGTYVNQVRNERNGMCLEVRSDVLVLAACQQDLLKMKPQAFWIVDGANGTFWVVWAPHPQYYLVKEEGSRLRLLTAGNGEWRTLDVTTVTSEAPGAQWHTWNAVGNQTSTSVPGPETPRQNWVVAATAPVPGSTVRFISMETGYCGEFKWLDGAHHLFQSVCQPAVQPQTFRLMEDGPKAYRINIAFSDSVGAAPAWNHGVMFSAASVRWIMDLSKLP</sequence>
<gene>
    <name evidence="2" type="ORF">IRI77_24020</name>
</gene>
<dbReference type="Proteomes" id="UP000593892">
    <property type="component" value="Chromosome"/>
</dbReference>
<dbReference type="EMBL" id="CP063849">
    <property type="protein sequence ID" value="QOY85869.1"/>
    <property type="molecule type" value="Genomic_DNA"/>
</dbReference>
<reference evidence="2 3" key="1">
    <citation type="submission" date="2020-10" db="EMBL/GenBank/DDBJ databases">
        <title>Complete genome sequence of Paludibaculum fermentans P105T, a facultatively anaerobic acidobacterium capable of dissimilatory Fe(III) reduction.</title>
        <authorList>
            <person name="Dedysh S.N."/>
            <person name="Beletsky A.V."/>
            <person name="Kulichevskaya I.S."/>
            <person name="Mardanov A.V."/>
            <person name="Ravin N.V."/>
        </authorList>
    </citation>
    <scope>NUCLEOTIDE SEQUENCE [LARGE SCALE GENOMIC DNA]</scope>
    <source>
        <strain evidence="2 3">P105</strain>
    </source>
</reference>
<evidence type="ECO:0000256" key="1">
    <source>
        <dbReference type="SAM" id="SignalP"/>
    </source>
</evidence>
<dbReference type="KEGG" id="pfer:IRI77_24020"/>
<dbReference type="AlphaFoldDB" id="A0A7S7SIA6"/>
<organism evidence="2 3">
    <name type="scientific">Paludibaculum fermentans</name>
    <dbReference type="NCBI Taxonomy" id="1473598"/>
    <lineage>
        <taxon>Bacteria</taxon>
        <taxon>Pseudomonadati</taxon>
        <taxon>Acidobacteriota</taxon>
        <taxon>Terriglobia</taxon>
        <taxon>Bryobacterales</taxon>
        <taxon>Bryobacteraceae</taxon>
        <taxon>Paludibaculum</taxon>
    </lineage>
</organism>
<keyword evidence="3" id="KW-1185">Reference proteome</keyword>
<evidence type="ECO:0000313" key="3">
    <source>
        <dbReference type="Proteomes" id="UP000593892"/>
    </source>
</evidence>
<name>A0A7S7SIA6_PALFE</name>
<dbReference type="RefSeq" id="WP_194447539.1">
    <property type="nucleotide sequence ID" value="NZ_CP063849.1"/>
</dbReference>
<keyword evidence="1" id="KW-0732">Signal</keyword>
<accession>A0A7S7SIA6</accession>
<protein>
    <submittedName>
        <fullName evidence="2">Uncharacterized protein</fullName>
    </submittedName>
</protein>
<feature type="signal peptide" evidence="1">
    <location>
        <begin position="1"/>
        <end position="23"/>
    </location>
</feature>
<evidence type="ECO:0000313" key="2">
    <source>
        <dbReference type="EMBL" id="QOY85869.1"/>
    </source>
</evidence>
<proteinExistence type="predicted"/>
<feature type="chain" id="PRO_5032956512" evidence="1">
    <location>
        <begin position="24"/>
        <end position="546"/>
    </location>
</feature>